<evidence type="ECO:0000256" key="2">
    <source>
        <dbReference type="ARBA" id="ARBA00022473"/>
    </source>
</evidence>
<dbReference type="STRING" id="75913.A0A0K0G3Z5"/>
<dbReference type="Proteomes" id="UP000035680">
    <property type="component" value="Unassembled WGS sequence"/>
</dbReference>
<dbReference type="PANTHER" id="PTHR12972">
    <property type="entry name" value="DOWNSTREAM NEIGHBOR OF SON"/>
    <property type="match status" value="1"/>
</dbReference>
<dbReference type="GO" id="GO:0005634">
    <property type="term" value="C:nucleus"/>
    <property type="evidence" value="ECO:0007669"/>
    <property type="project" value="UniProtKB-SubCell"/>
</dbReference>
<evidence type="ECO:0000256" key="4">
    <source>
        <dbReference type="ARBA" id="ARBA00025806"/>
    </source>
</evidence>
<dbReference type="AlphaFoldDB" id="A0A0K0G3Z5"/>
<dbReference type="GO" id="GO:0033260">
    <property type="term" value="P:nuclear DNA replication"/>
    <property type="evidence" value="ECO:0007669"/>
    <property type="project" value="TreeGrafter"/>
</dbReference>
<keyword evidence="2" id="KW-0217">Developmental protein</keyword>
<evidence type="ECO:0000256" key="3">
    <source>
        <dbReference type="ARBA" id="ARBA00023242"/>
    </source>
</evidence>
<sequence length="423" mass="48844">MFSSDVTEKKKPTSYCIKKRKIGKCIANLKGHENLTVDNITTDKNISFYNDFMEEENMIKNNDIVKKEVKIYNNYPIDHKLCRRMKIVSNKPFWWMNSDMEDGKVSIPMQVYELGNENDNNIKGIKKSLTYYIFPNIPGVECFPRLYSDIKDYQLGSKKFTPSDESFNSLITQWYSCLDENIYLWRMKKIKSFYMLTSSYTIFFGENQKIILNGSTLCCRKKLKEVNISYDIPPSLAKLKSQFNDYEEEKSLLTESNKKGRMDLNEIGVGEIGVEELSELKGTYPILINPNNLEIFINLLKDKSFTIPNYGIHCHLPPTILSSEPFCNSTIKELTISSRIVKYPSQVTEYHLEINDGPILPHVGGEIFKYLYNHSSNDGTTAVEISFYGKESYSGLNTFFDDSVNVSKICINNIYENVFNVES</sequence>
<keyword evidence="3" id="KW-0539">Nucleus</keyword>
<keyword evidence="5" id="KW-1185">Reference proteome</keyword>
<name>A0A0K0G3Z5_STRVS</name>
<evidence type="ECO:0000256" key="1">
    <source>
        <dbReference type="ARBA" id="ARBA00004123"/>
    </source>
</evidence>
<dbReference type="WBParaSite" id="SVE_1945400.1">
    <property type="protein sequence ID" value="SVE_1945400.1"/>
    <property type="gene ID" value="SVE_1945400"/>
</dbReference>
<organism evidence="5 6">
    <name type="scientific">Strongyloides venezuelensis</name>
    <name type="common">Threadworm</name>
    <dbReference type="NCBI Taxonomy" id="75913"/>
    <lineage>
        <taxon>Eukaryota</taxon>
        <taxon>Metazoa</taxon>
        <taxon>Ecdysozoa</taxon>
        <taxon>Nematoda</taxon>
        <taxon>Chromadorea</taxon>
        <taxon>Rhabditida</taxon>
        <taxon>Tylenchina</taxon>
        <taxon>Panagrolaimomorpha</taxon>
        <taxon>Strongyloidoidea</taxon>
        <taxon>Strongyloididae</taxon>
        <taxon>Strongyloides</taxon>
    </lineage>
</organism>
<reference evidence="6" key="2">
    <citation type="submission" date="2015-08" db="UniProtKB">
        <authorList>
            <consortium name="WormBaseParasite"/>
        </authorList>
    </citation>
    <scope>IDENTIFICATION</scope>
</reference>
<dbReference type="PANTHER" id="PTHR12972:SF0">
    <property type="entry name" value="PROTEIN DOWNSTREAM NEIGHBOR OF SON"/>
    <property type="match status" value="1"/>
</dbReference>
<accession>A0A0K0G3Z5</accession>
<reference evidence="5" key="1">
    <citation type="submission" date="2014-07" db="EMBL/GenBank/DDBJ databases">
        <authorList>
            <person name="Martin A.A"/>
            <person name="De Silva N."/>
        </authorList>
    </citation>
    <scope>NUCLEOTIDE SEQUENCE</scope>
</reference>
<protein>
    <submittedName>
        <fullName evidence="6">Snurportin-1</fullName>
    </submittedName>
</protein>
<evidence type="ECO:0000313" key="5">
    <source>
        <dbReference type="Proteomes" id="UP000035680"/>
    </source>
</evidence>
<comment type="similarity">
    <text evidence="4">Belongs to the DONSON family.</text>
</comment>
<comment type="subcellular location">
    <subcellularLocation>
        <location evidence="1">Nucleus</location>
    </subcellularLocation>
</comment>
<proteinExistence type="inferred from homology"/>
<evidence type="ECO:0000313" key="6">
    <source>
        <dbReference type="WBParaSite" id="SVE_1945400.1"/>
    </source>
</evidence>
<dbReference type="InterPro" id="IPR024861">
    <property type="entry name" value="Donson"/>
</dbReference>